<dbReference type="Gene3D" id="1.10.10.10">
    <property type="entry name" value="Winged helix-like DNA-binding domain superfamily/Winged helix DNA-binding domain"/>
    <property type="match status" value="1"/>
</dbReference>
<dbReference type="Pfam" id="PF22788">
    <property type="entry name" value="COP9_hel_rpt"/>
    <property type="match status" value="1"/>
</dbReference>
<dbReference type="SMART" id="SM00088">
    <property type="entry name" value="PINT"/>
    <property type="match status" value="1"/>
</dbReference>
<evidence type="ECO:0000259" key="8">
    <source>
        <dbReference type="PROSITE" id="PS50250"/>
    </source>
</evidence>
<keyword evidence="6" id="KW-0736">Signalosome</keyword>
<name>A0AAN7U0V0_9MYCE</name>
<evidence type="ECO:0000313" key="9">
    <source>
        <dbReference type="EMBL" id="KAK5583584.1"/>
    </source>
</evidence>
<feature type="domain" description="PCI" evidence="8">
    <location>
        <begin position="189"/>
        <end position="356"/>
    </location>
</feature>
<dbReference type="PROSITE" id="PS50250">
    <property type="entry name" value="PCI"/>
    <property type="match status" value="1"/>
</dbReference>
<dbReference type="InterPro" id="IPR036388">
    <property type="entry name" value="WH-like_DNA-bd_sf"/>
</dbReference>
<dbReference type="AlphaFoldDB" id="A0AAN7U0V0"/>
<dbReference type="InterPro" id="IPR050756">
    <property type="entry name" value="CSN3"/>
</dbReference>
<sequence>MDSFVLDAQNPNPKNLKNLLKYEEQLERQLVSLDNILGALDVRNHSLGQLLVLKAKGADQNKNRNTFIDQCNNFFRNCNFEQVRIAPAQFSSLSKFYTEALFEVRQPIRGVAILKEALNILSDNKPTSNLTPIHTDFLQLCILSKCYHQALPLIESNITHINPEQSSIAIKDILCYFYYSGIIFTALKKYKKAIEAFKFVITAPASALSAIAVEAYKKYLIVNLIQYGTTQHFPRCTPAVVQRNIKSHCKPYTEFVQSFSNGSLNDIINKSSSGAEFFQKDNNWGLVKLSIKSIHRRNIKKLTQTFMTLSISDIAEKVNIPKAKAEQFVLKMIEEGEIFATINQKDGMVTFDECFEDFSGPAILNDLDRNINNIVSLESKIKDMDEKISLSNGYLKKLASGKGTQLSQYEDPMEDIN</sequence>
<comment type="caution">
    <text evidence="9">The sequence shown here is derived from an EMBL/GenBank/DDBJ whole genome shotgun (WGS) entry which is preliminary data.</text>
</comment>
<dbReference type="InterPro" id="IPR036390">
    <property type="entry name" value="WH_DNA-bd_sf"/>
</dbReference>
<dbReference type="GO" id="GO:0005737">
    <property type="term" value="C:cytoplasm"/>
    <property type="evidence" value="ECO:0007669"/>
    <property type="project" value="UniProtKB-SubCell"/>
</dbReference>
<keyword evidence="10" id="KW-1185">Reference proteome</keyword>
<dbReference type="PANTHER" id="PTHR10758">
    <property type="entry name" value="26S PROTEASOME NON-ATPASE REGULATORY SUBUNIT 3/COP9 SIGNALOSOME COMPLEX SUBUNIT 3"/>
    <property type="match status" value="1"/>
</dbReference>
<evidence type="ECO:0000256" key="6">
    <source>
        <dbReference type="ARBA" id="ARBA00022790"/>
    </source>
</evidence>
<protein>
    <recommendedName>
        <fullName evidence="4">COP9 signalosome complex subunit 3</fullName>
    </recommendedName>
</protein>
<evidence type="ECO:0000256" key="5">
    <source>
        <dbReference type="ARBA" id="ARBA00022490"/>
    </source>
</evidence>
<evidence type="ECO:0000256" key="3">
    <source>
        <dbReference type="ARBA" id="ARBA00007084"/>
    </source>
</evidence>
<evidence type="ECO:0000313" key="10">
    <source>
        <dbReference type="Proteomes" id="UP001344447"/>
    </source>
</evidence>
<evidence type="ECO:0000256" key="4">
    <source>
        <dbReference type="ARBA" id="ARBA00014878"/>
    </source>
</evidence>
<dbReference type="InterPro" id="IPR000717">
    <property type="entry name" value="PCI_dom"/>
</dbReference>
<dbReference type="Proteomes" id="UP001344447">
    <property type="component" value="Unassembled WGS sequence"/>
</dbReference>
<reference evidence="9 10" key="1">
    <citation type="submission" date="2023-11" db="EMBL/GenBank/DDBJ databases">
        <title>Dfirmibasis_genome.</title>
        <authorList>
            <person name="Edelbroek B."/>
            <person name="Kjellin J."/>
            <person name="Jerlstrom-Hultqvist J."/>
            <person name="Soderbom F."/>
        </authorList>
    </citation>
    <scope>NUCLEOTIDE SEQUENCE [LARGE SCALE GENOMIC DNA]</scope>
    <source>
        <strain evidence="9 10">TNS-C-14</strain>
    </source>
</reference>
<dbReference type="GO" id="GO:0006511">
    <property type="term" value="P:ubiquitin-dependent protein catabolic process"/>
    <property type="evidence" value="ECO:0007669"/>
    <property type="project" value="TreeGrafter"/>
</dbReference>
<keyword evidence="5" id="KW-0963">Cytoplasm</keyword>
<dbReference type="EMBL" id="JAVFKY010000001">
    <property type="protein sequence ID" value="KAK5583584.1"/>
    <property type="molecule type" value="Genomic_DNA"/>
</dbReference>
<gene>
    <name evidence="9" type="ORF">RB653_005182</name>
</gene>
<evidence type="ECO:0000256" key="7">
    <source>
        <dbReference type="ARBA" id="ARBA00023242"/>
    </source>
</evidence>
<keyword evidence="7" id="KW-0539">Nucleus</keyword>
<dbReference type="SUPFAM" id="SSF46785">
    <property type="entry name" value="Winged helix' DNA-binding domain"/>
    <property type="match status" value="1"/>
</dbReference>
<dbReference type="GO" id="GO:0008180">
    <property type="term" value="C:COP9 signalosome"/>
    <property type="evidence" value="ECO:0007669"/>
    <property type="project" value="UniProtKB-KW"/>
</dbReference>
<evidence type="ECO:0000256" key="2">
    <source>
        <dbReference type="ARBA" id="ARBA00004496"/>
    </source>
</evidence>
<evidence type="ECO:0000256" key="1">
    <source>
        <dbReference type="ARBA" id="ARBA00004123"/>
    </source>
</evidence>
<comment type="similarity">
    <text evidence="3">Belongs to the CSN3 family.</text>
</comment>
<dbReference type="Pfam" id="PF01399">
    <property type="entry name" value="PCI"/>
    <property type="match status" value="1"/>
</dbReference>
<dbReference type="InterPro" id="IPR055089">
    <property type="entry name" value="COP9_N"/>
</dbReference>
<proteinExistence type="inferred from homology"/>
<organism evidence="9 10">
    <name type="scientific">Dictyostelium firmibasis</name>
    <dbReference type="NCBI Taxonomy" id="79012"/>
    <lineage>
        <taxon>Eukaryota</taxon>
        <taxon>Amoebozoa</taxon>
        <taxon>Evosea</taxon>
        <taxon>Eumycetozoa</taxon>
        <taxon>Dictyostelia</taxon>
        <taxon>Dictyosteliales</taxon>
        <taxon>Dictyosteliaceae</taxon>
        <taxon>Dictyostelium</taxon>
    </lineage>
</organism>
<accession>A0AAN7U0V0</accession>
<comment type="subcellular location">
    <subcellularLocation>
        <location evidence="2">Cytoplasm</location>
    </subcellularLocation>
    <subcellularLocation>
        <location evidence="1">Nucleus</location>
    </subcellularLocation>
</comment>
<dbReference type="PANTHER" id="PTHR10758:SF1">
    <property type="entry name" value="COP9 SIGNALOSOME COMPLEX SUBUNIT 3"/>
    <property type="match status" value="1"/>
</dbReference>